<dbReference type="InterPro" id="IPR006577">
    <property type="entry name" value="UAS"/>
</dbReference>
<dbReference type="InterPro" id="IPR029071">
    <property type="entry name" value="Ubiquitin-like_domsf"/>
</dbReference>
<dbReference type="EMBL" id="SDOX01000007">
    <property type="protein sequence ID" value="TFJ86743.1"/>
    <property type="molecule type" value="Genomic_DNA"/>
</dbReference>
<evidence type="ECO:0000256" key="1">
    <source>
        <dbReference type="SAM" id="MobiDB-lite"/>
    </source>
</evidence>
<dbReference type="SUPFAM" id="SSF54236">
    <property type="entry name" value="Ubiquitin-like"/>
    <property type="match status" value="1"/>
</dbReference>
<reference evidence="4 5" key="1">
    <citation type="submission" date="2019-01" db="EMBL/GenBank/DDBJ databases">
        <title>Nuclear Genome Assembly of the Microalgal Biofuel strain Nannochloropsis salina CCMP1776.</title>
        <authorList>
            <person name="Hovde B."/>
        </authorList>
    </citation>
    <scope>NUCLEOTIDE SEQUENCE [LARGE SCALE GENOMIC DNA]</scope>
    <source>
        <strain evidence="4 5">CCMP1776</strain>
    </source>
</reference>
<dbReference type="GO" id="GO:0005783">
    <property type="term" value="C:endoplasmic reticulum"/>
    <property type="evidence" value="ECO:0007669"/>
    <property type="project" value="TreeGrafter"/>
</dbReference>
<proteinExistence type="predicted"/>
<evidence type="ECO:0000256" key="2">
    <source>
        <dbReference type="SAM" id="SignalP"/>
    </source>
</evidence>
<organism evidence="4 5">
    <name type="scientific">Nannochloropsis salina CCMP1776</name>
    <dbReference type="NCBI Taxonomy" id="1027361"/>
    <lineage>
        <taxon>Eukaryota</taxon>
        <taxon>Sar</taxon>
        <taxon>Stramenopiles</taxon>
        <taxon>Ochrophyta</taxon>
        <taxon>Eustigmatophyceae</taxon>
        <taxon>Eustigmatales</taxon>
        <taxon>Monodopsidaceae</taxon>
        <taxon>Microchloropsis</taxon>
        <taxon>Microchloropsis salina</taxon>
    </lineage>
</organism>
<feature type="compositionally biased region" description="Low complexity" evidence="1">
    <location>
        <begin position="288"/>
        <end position="298"/>
    </location>
</feature>
<dbReference type="SMART" id="SM00594">
    <property type="entry name" value="UAS"/>
    <property type="match status" value="1"/>
</dbReference>
<keyword evidence="5" id="KW-1185">Reference proteome</keyword>
<evidence type="ECO:0000313" key="5">
    <source>
        <dbReference type="Proteomes" id="UP000355283"/>
    </source>
</evidence>
<feature type="chain" id="PRO_5020027515" description="UAS domain-containing protein" evidence="2">
    <location>
        <begin position="17"/>
        <end position="425"/>
    </location>
</feature>
<dbReference type="AlphaFoldDB" id="A0A4D9D9P8"/>
<dbReference type="OrthoDB" id="10636866at2759"/>
<keyword evidence="2" id="KW-0732">Signal</keyword>
<dbReference type="GO" id="GO:0043130">
    <property type="term" value="F:ubiquitin binding"/>
    <property type="evidence" value="ECO:0007669"/>
    <property type="project" value="TreeGrafter"/>
</dbReference>
<dbReference type="CDD" id="cd01767">
    <property type="entry name" value="UBX"/>
    <property type="match status" value="1"/>
</dbReference>
<sequence>MAVLTLLATSPHACAGSVVGGARRLGIQLPRLGSSTLQTPPSLPCAPAPQPPPSLLLSRRGGGGKKEGLTSIIFSGLGSFLKRVVSTFLAPLAGSSPPSFTSTFEKEFGAAHVPFLEAPSLPLALAQARASCRFLIVYLPSSSPRDEKRHKAFCRTLTAPSLHRFAAAAFVLWAPPPASAPYRTAGKELKARHFPYLAVVHGGKKGGREEGRVVSVKSLHHFRPPPTPEQAIMWLNRTMEIHGHILDADKTERDFVLRERKLQLEQKQEYSKALQSDRKREAKERAEAAAAAAAAAAAQRKKEKDEARRARKKAALGAEPKEGAGKSVCRIAVRMPGLNGQKKLHRAFRSDESLEQVFDWMDVEGLEELEGAKMVLAGGRGKGGKGLAFTYPQDCKMSLADAGIGGQVLLLVESGPTREGGTGKK</sequence>
<feature type="signal peptide" evidence="2">
    <location>
        <begin position="1"/>
        <end position="16"/>
    </location>
</feature>
<dbReference type="PANTHER" id="PTHR23322">
    <property type="entry name" value="FAS-ASSOCIATED PROTEIN"/>
    <property type="match status" value="1"/>
</dbReference>
<dbReference type="PANTHER" id="PTHR23322:SF1">
    <property type="entry name" value="FAS-ASSOCIATED FACTOR 2"/>
    <property type="match status" value="1"/>
</dbReference>
<dbReference type="InterPro" id="IPR050730">
    <property type="entry name" value="UBX_domain-protein"/>
</dbReference>
<gene>
    <name evidence="4" type="ORF">NSK_001831</name>
</gene>
<evidence type="ECO:0000313" key="4">
    <source>
        <dbReference type="EMBL" id="TFJ86743.1"/>
    </source>
</evidence>
<dbReference type="Proteomes" id="UP000355283">
    <property type="component" value="Unassembled WGS sequence"/>
</dbReference>
<name>A0A4D9D9P8_9STRA</name>
<dbReference type="GO" id="GO:0036503">
    <property type="term" value="P:ERAD pathway"/>
    <property type="evidence" value="ECO:0007669"/>
    <property type="project" value="TreeGrafter"/>
</dbReference>
<feature type="region of interest" description="Disordered" evidence="1">
    <location>
        <begin position="267"/>
        <end position="321"/>
    </location>
</feature>
<dbReference type="Gene3D" id="3.10.20.90">
    <property type="entry name" value="Phosphatidylinositol 3-kinase Catalytic Subunit, Chain A, domain 1"/>
    <property type="match status" value="1"/>
</dbReference>
<dbReference type="Gene3D" id="3.40.30.10">
    <property type="entry name" value="Glutaredoxin"/>
    <property type="match status" value="1"/>
</dbReference>
<feature type="domain" description="UAS" evidence="3">
    <location>
        <begin position="99"/>
        <end position="236"/>
    </location>
</feature>
<feature type="compositionally biased region" description="Basic and acidic residues" evidence="1">
    <location>
        <begin position="267"/>
        <end position="287"/>
    </location>
</feature>
<comment type="caution">
    <text evidence="4">The sequence shown here is derived from an EMBL/GenBank/DDBJ whole genome shotgun (WGS) entry which is preliminary data.</text>
</comment>
<accession>A0A4D9D9P8</accession>
<evidence type="ECO:0000259" key="3">
    <source>
        <dbReference type="SMART" id="SM00594"/>
    </source>
</evidence>
<protein>
    <recommendedName>
        <fullName evidence="3">UAS domain-containing protein</fullName>
    </recommendedName>
</protein>